<feature type="transmembrane region" description="Helical" evidence="12">
    <location>
        <begin position="56"/>
        <end position="75"/>
    </location>
</feature>
<comment type="subunit">
    <text evidence="12">Interacts with the regulatory subunit KefG.</text>
</comment>
<dbReference type="InterPro" id="IPR020884">
    <property type="entry name" value="K_H_efflux_KefB"/>
</dbReference>
<feature type="transmembrane region" description="Helical" evidence="12">
    <location>
        <begin position="113"/>
        <end position="135"/>
    </location>
</feature>
<dbReference type="NCBIfam" id="TIGR00932">
    <property type="entry name" value="2a37"/>
    <property type="match status" value="1"/>
</dbReference>
<accession>A0ABX0RXP5</accession>
<comment type="similarity">
    <text evidence="12">Belongs to the monovalent cation:proton antiporter 2 (CPA2) transporter (TC 2.A.37) family. KefB subfamily.</text>
</comment>
<evidence type="ECO:0000259" key="13">
    <source>
        <dbReference type="PROSITE" id="PS51201"/>
    </source>
</evidence>
<keyword evidence="8 12" id="KW-0630">Potassium</keyword>
<dbReference type="InterPro" id="IPR004771">
    <property type="entry name" value="K/H_exchanger"/>
</dbReference>
<dbReference type="Proteomes" id="UP001515780">
    <property type="component" value="Unassembled WGS sequence"/>
</dbReference>
<gene>
    <name evidence="12 14" type="primary">kefB</name>
    <name evidence="14" type="ORF">F3J37_24080</name>
</gene>
<feature type="transmembrane region" description="Helical" evidence="12">
    <location>
        <begin position="6"/>
        <end position="25"/>
    </location>
</feature>
<dbReference type="InterPro" id="IPR038770">
    <property type="entry name" value="Na+/solute_symporter_sf"/>
</dbReference>
<dbReference type="PRINTS" id="PR00335">
    <property type="entry name" value="KUPTAKETRKA"/>
</dbReference>
<dbReference type="NCBIfam" id="NF002973">
    <property type="entry name" value="PRK03659.1"/>
    <property type="match status" value="1"/>
</dbReference>
<keyword evidence="7 12" id="KW-0812">Transmembrane</keyword>
<comment type="subcellular location">
    <subcellularLocation>
        <location evidence="12">Cell inner membrane</location>
        <topology evidence="12">Multi-pass membrane protein</topology>
    </subcellularLocation>
    <subcellularLocation>
        <location evidence="1">Membrane</location>
        <topology evidence="1">Multi-pass membrane protein</topology>
    </subcellularLocation>
</comment>
<evidence type="ECO:0000256" key="8">
    <source>
        <dbReference type="ARBA" id="ARBA00022958"/>
    </source>
</evidence>
<keyword evidence="9 12" id="KW-1133">Transmembrane helix</keyword>
<feature type="transmembrane region" description="Helical" evidence="12">
    <location>
        <begin position="294"/>
        <end position="312"/>
    </location>
</feature>
<proteinExistence type="inferred from homology"/>
<evidence type="ECO:0000313" key="14">
    <source>
        <dbReference type="EMBL" id="NIG21752.1"/>
    </source>
</evidence>
<feature type="domain" description="RCK N-terminal" evidence="13">
    <location>
        <begin position="400"/>
        <end position="519"/>
    </location>
</feature>
<evidence type="ECO:0000256" key="7">
    <source>
        <dbReference type="ARBA" id="ARBA00022692"/>
    </source>
</evidence>
<keyword evidence="4 12" id="KW-1003">Cell membrane</keyword>
<feature type="transmembrane region" description="Helical" evidence="12">
    <location>
        <begin position="147"/>
        <end position="171"/>
    </location>
</feature>
<evidence type="ECO:0000256" key="2">
    <source>
        <dbReference type="ARBA" id="ARBA00022448"/>
    </source>
</evidence>
<dbReference type="HAMAP" id="MF_01412">
    <property type="entry name" value="K_H_efflux_KefB"/>
    <property type="match status" value="1"/>
</dbReference>
<dbReference type="Pfam" id="PF00999">
    <property type="entry name" value="Na_H_Exchanger"/>
    <property type="match status" value="1"/>
</dbReference>
<reference evidence="14 15" key="1">
    <citation type="journal article" date="2019" name="bioRxiv">
        <title>Bacteria contribute to plant secondary compound degradation in a generalist herbivore system.</title>
        <authorList>
            <person name="Francoeur C.B."/>
            <person name="Khadempour L."/>
            <person name="Moreira-Soto R.D."/>
            <person name="Gotting K."/>
            <person name="Book A.J."/>
            <person name="Pinto-Tomas A.A."/>
            <person name="Keefover-Ring K."/>
            <person name="Currie C.R."/>
        </authorList>
    </citation>
    <scope>NUCLEOTIDE SEQUENCE [LARGE SCALE GENOMIC DNA]</scope>
    <source>
        <strain evidence="14">Al-1710</strain>
    </source>
</reference>
<evidence type="ECO:0000256" key="6">
    <source>
        <dbReference type="ARBA" id="ARBA00022538"/>
    </source>
</evidence>
<dbReference type="InterPro" id="IPR006153">
    <property type="entry name" value="Cation/H_exchanger_TM"/>
</dbReference>
<feature type="transmembrane region" description="Helical" evidence="12">
    <location>
        <begin position="32"/>
        <end position="50"/>
    </location>
</feature>
<evidence type="ECO:0000256" key="3">
    <source>
        <dbReference type="ARBA" id="ARBA00022449"/>
    </source>
</evidence>
<evidence type="ECO:0000256" key="5">
    <source>
        <dbReference type="ARBA" id="ARBA00022519"/>
    </source>
</evidence>
<feature type="transmembrane region" description="Helical" evidence="12">
    <location>
        <begin position="268"/>
        <end position="288"/>
    </location>
</feature>
<keyword evidence="3 12" id="KW-0050">Antiport</keyword>
<dbReference type="InterPro" id="IPR036291">
    <property type="entry name" value="NAD(P)-bd_dom_sf"/>
</dbReference>
<feature type="transmembrane region" description="Helical" evidence="12">
    <location>
        <begin position="183"/>
        <end position="201"/>
    </location>
</feature>
<feature type="transmembrane region" description="Helical" evidence="12">
    <location>
        <begin position="87"/>
        <end position="107"/>
    </location>
</feature>
<keyword evidence="2 12" id="KW-0813">Transport</keyword>
<keyword evidence="11 12" id="KW-0472">Membrane</keyword>
<comment type="caution">
    <text evidence="12">Lacks conserved residue(s) required for the propagation of feature annotation.</text>
</comment>
<dbReference type="RefSeq" id="WP_166936284.1">
    <property type="nucleotide sequence ID" value="NZ_VWXC01000025.1"/>
</dbReference>
<dbReference type="InterPro" id="IPR003148">
    <property type="entry name" value="RCK_N"/>
</dbReference>
<comment type="caution">
    <text evidence="14">The sequence shown here is derived from an EMBL/GenBank/DDBJ whole genome shotgun (WGS) entry which is preliminary data.</text>
</comment>
<dbReference type="Gene3D" id="3.40.50.720">
    <property type="entry name" value="NAD(P)-binding Rossmann-like Domain"/>
    <property type="match status" value="1"/>
</dbReference>
<evidence type="ECO:0000256" key="1">
    <source>
        <dbReference type="ARBA" id="ARBA00004141"/>
    </source>
</evidence>
<dbReference type="PROSITE" id="PS51201">
    <property type="entry name" value="RCK_N"/>
    <property type="match status" value="1"/>
</dbReference>
<dbReference type="EMBL" id="VWXC01000025">
    <property type="protein sequence ID" value="NIG21752.1"/>
    <property type="molecule type" value="Genomic_DNA"/>
</dbReference>
<keyword evidence="15" id="KW-1185">Reference proteome</keyword>
<dbReference type="PANTHER" id="PTHR46157">
    <property type="entry name" value="K(+) EFFLUX ANTIPORTER 3, CHLOROPLASTIC"/>
    <property type="match status" value="1"/>
</dbReference>
<sequence>MEGQTLLTAGVIYLVAAVVVVPIAARLGIGAVLGYLVAGIAIGPWGLGFISDVDEILHFSELGVVFLMFIIGLELNPAKLWALRRSIFGVGAAQVLVSAAILGVLLWLTNFSWQAAVIGGIGLAMSSTAMALQLMRDKGMNRSEAGQLGFSVLLFQDLAVIPALALVPLLAGGDSGHVDWLKVGMKVLAFAGMLVGGRYLLRPIFRFIAASGVREVFTAASLLLVLGSALFMDMLGLSMALGTFIAGILLAESEYRHELEVAIEPFKGLLLGLFFISVGMALNLGVLYTHIAEIILGVVILVAVKTLVLYVLGRIYGLRSSERLQFAGVLSQGGEFAFVLFSAASSAKLFSGDQLPLLLVTVTLSMMTTPLLMQGVDKILARRFNEPDDDNEKPFVEDDQPQVIVVGFGRFGQVVGRLLMANNKRITVLERDISAVSLMRKYGYKVYYGDATELELLRAAGAENAQSIVITCNDPEDSMSIVHLCQQHFPQLEILARARGRVEAHELLQAGVTLFSRETFSSALELGRKTLISLGMHPHQAQRAQQHFRRLDMRMLRELVPSHDDNAQASRVREARRELEDIFQREMQHEKRQIDGWDDE</sequence>
<comment type="function">
    <text evidence="12">Pore-forming subunit of a potassium efflux system that confers protection against electrophiles. Catalyzes K(+)/H(+) antiport.</text>
</comment>
<dbReference type="Pfam" id="PF02254">
    <property type="entry name" value="TrkA_N"/>
    <property type="match status" value="1"/>
</dbReference>
<dbReference type="InterPro" id="IPR006036">
    <property type="entry name" value="K_uptake_TrkA"/>
</dbReference>
<keyword evidence="5 12" id="KW-0997">Cell inner membrane</keyword>
<organism evidence="14 15">
    <name type="scientific">Candidatus Pantoea communis</name>
    <dbReference type="NCBI Taxonomy" id="2608354"/>
    <lineage>
        <taxon>Bacteria</taxon>
        <taxon>Pseudomonadati</taxon>
        <taxon>Pseudomonadota</taxon>
        <taxon>Gammaproteobacteria</taxon>
        <taxon>Enterobacterales</taxon>
        <taxon>Erwiniaceae</taxon>
        <taxon>Pantoea</taxon>
    </lineage>
</organism>
<keyword evidence="6 12" id="KW-0633">Potassium transport</keyword>
<evidence type="ECO:0000256" key="11">
    <source>
        <dbReference type="ARBA" id="ARBA00023136"/>
    </source>
</evidence>
<evidence type="ECO:0000256" key="10">
    <source>
        <dbReference type="ARBA" id="ARBA00023065"/>
    </source>
</evidence>
<name>A0ABX0RXP5_9GAMM</name>
<dbReference type="SUPFAM" id="SSF51735">
    <property type="entry name" value="NAD(P)-binding Rossmann-fold domains"/>
    <property type="match status" value="1"/>
</dbReference>
<protein>
    <recommendedName>
        <fullName evidence="12">Glutathione-regulated potassium-efflux system protein KefB</fullName>
    </recommendedName>
    <alternativeName>
        <fullName evidence="12">K(+)/H(+) antiporter</fullName>
    </alternativeName>
</protein>
<evidence type="ECO:0000256" key="12">
    <source>
        <dbReference type="HAMAP-Rule" id="MF_01412"/>
    </source>
</evidence>
<evidence type="ECO:0000256" key="4">
    <source>
        <dbReference type="ARBA" id="ARBA00022475"/>
    </source>
</evidence>
<dbReference type="PANTHER" id="PTHR46157:SF4">
    <property type="entry name" value="K(+) EFFLUX ANTIPORTER 3, CHLOROPLASTIC"/>
    <property type="match status" value="1"/>
</dbReference>
<keyword evidence="10 12" id="KW-0406">Ion transport</keyword>
<dbReference type="Gene3D" id="1.20.1530.20">
    <property type="match status" value="1"/>
</dbReference>
<evidence type="ECO:0000256" key="9">
    <source>
        <dbReference type="ARBA" id="ARBA00022989"/>
    </source>
</evidence>
<evidence type="ECO:0000313" key="15">
    <source>
        <dbReference type="Proteomes" id="UP001515780"/>
    </source>
</evidence>